<comment type="caution">
    <text evidence="1">The sequence shown here is derived from an EMBL/GenBank/DDBJ whole genome shotgun (WGS) entry which is preliminary data.</text>
</comment>
<sequence>MFATKKNAKCKIYYSPTQEDTAAGTGGLQAIWSNKVILLNPPLILMGQAVQKLLTVSNCTAVVIAMDWPNQWWSQQLRNMASNQIMLGNSDRIFKEGHSMKHRKMKLPPGKVILCVTKNWNEDLIFNKLATCKHLEVEQQEALIKEMRLNLRRTRRAAIASLDVYLKSKHKKASSTLKGNAVLKIRRALDTMQQMGKSNQQIIAIRRGICSILALLSINKDFTSLPLISSFMKPIVSTRVKKPKYDKVWKISKQLDFESLKSTDKTQQNVMLHALVLLEAHSTLRGTELASITKDSVTVELDSIK</sequence>
<feature type="non-terminal residue" evidence="1">
    <location>
        <position position="305"/>
    </location>
</feature>
<accession>A0A5J4UCB2</accession>
<dbReference type="AlphaFoldDB" id="A0A5J4UCB2"/>
<organism evidence="1 2">
    <name type="scientific">Streblomastix strix</name>
    <dbReference type="NCBI Taxonomy" id="222440"/>
    <lineage>
        <taxon>Eukaryota</taxon>
        <taxon>Metamonada</taxon>
        <taxon>Preaxostyla</taxon>
        <taxon>Oxymonadida</taxon>
        <taxon>Streblomastigidae</taxon>
        <taxon>Streblomastix</taxon>
    </lineage>
</organism>
<dbReference type="EMBL" id="SNRW01017638">
    <property type="protein sequence ID" value="KAA6368148.1"/>
    <property type="molecule type" value="Genomic_DNA"/>
</dbReference>
<evidence type="ECO:0000313" key="1">
    <source>
        <dbReference type="EMBL" id="KAA6368148.1"/>
    </source>
</evidence>
<evidence type="ECO:0000313" key="2">
    <source>
        <dbReference type="Proteomes" id="UP000324800"/>
    </source>
</evidence>
<dbReference type="Proteomes" id="UP000324800">
    <property type="component" value="Unassembled WGS sequence"/>
</dbReference>
<name>A0A5J4UCB2_9EUKA</name>
<proteinExistence type="predicted"/>
<gene>
    <name evidence="1" type="ORF">EZS28_036323</name>
</gene>
<protein>
    <submittedName>
        <fullName evidence="1">Uncharacterized protein</fullName>
    </submittedName>
</protein>
<reference evidence="1 2" key="1">
    <citation type="submission" date="2019-03" db="EMBL/GenBank/DDBJ databases">
        <title>Single cell metagenomics reveals metabolic interactions within the superorganism composed of flagellate Streblomastix strix and complex community of Bacteroidetes bacteria on its surface.</title>
        <authorList>
            <person name="Treitli S.C."/>
            <person name="Kolisko M."/>
            <person name="Husnik F."/>
            <person name="Keeling P."/>
            <person name="Hampl V."/>
        </authorList>
    </citation>
    <scope>NUCLEOTIDE SEQUENCE [LARGE SCALE GENOMIC DNA]</scope>
    <source>
        <strain evidence="1">ST1C</strain>
    </source>
</reference>